<dbReference type="EMBL" id="LAZR01016222">
    <property type="protein sequence ID" value="KKM05442.1"/>
    <property type="molecule type" value="Genomic_DNA"/>
</dbReference>
<comment type="caution">
    <text evidence="2">The sequence shown here is derived from an EMBL/GenBank/DDBJ whole genome shotgun (WGS) entry which is preliminary data.</text>
</comment>
<organism evidence="2">
    <name type="scientific">marine sediment metagenome</name>
    <dbReference type="NCBI Taxonomy" id="412755"/>
    <lineage>
        <taxon>unclassified sequences</taxon>
        <taxon>metagenomes</taxon>
        <taxon>ecological metagenomes</taxon>
    </lineage>
</organism>
<accession>A0A0F9HQC6</accession>
<keyword evidence="1" id="KW-1133">Transmembrane helix</keyword>
<sequence length="162" mass="19282">MSKLAKGKIVLAVCTFLTISIFYVFIGGPGLKMVHAQHIDVFNLDKDQLPKKVKPDAPEMEWVVVEDRVRYKVAVEKSKYDSKDLKMEDIELWEIVDKSPFEWHQVDYYLESEIKEINTRTFGKQNCERFRKGTLFWLKDGKKAVFWTRWSVWDCRPEEERD</sequence>
<keyword evidence="1" id="KW-0812">Transmembrane</keyword>
<proteinExistence type="predicted"/>
<evidence type="ECO:0000256" key="1">
    <source>
        <dbReference type="SAM" id="Phobius"/>
    </source>
</evidence>
<reference evidence="2" key="1">
    <citation type="journal article" date="2015" name="Nature">
        <title>Complex archaea that bridge the gap between prokaryotes and eukaryotes.</title>
        <authorList>
            <person name="Spang A."/>
            <person name="Saw J.H."/>
            <person name="Jorgensen S.L."/>
            <person name="Zaremba-Niedzwiedzka K."/>
            <person name="Martijn J."/>
            <person name="Lind A.E."/>
            <person name="van Eijk R."/>
            <person name="Schleper C."/>
            <person name="Guy L."/>
            <person name="Ettema T.J."/>
        </authorList>
    </citation>
    <scope>NUCLEOTIDE SEQUENCE</scope>
</reference>
<feature type="transmembrane region" description="Helical" evidence="1">
    <location>
        <begin position="9"/>
        <end position="26"/>
    </location>
</feature>
<dbReference type="AlphaFoldDB" id="A0A0F9HQC6"/>
<keyword evidence="1" id="KW-0472">Membrane</keyword>
<evidence type="ECO:0000313" key="2">
    <source>
        <dbReference type="EMBL" id="KKM05442.1"/>
    </source>
</evidence>
<protein>
    <submittedName>
        <fullName evidence="2">Uncharacterized protein</fullName>
    </submittedName>
</protein>
<gene>
    <name evidence="2" type="ORF">LCGC14_1754070</name>
</gene>
<name>A0A0F9HQC6_9ZZZZ</name>